<evidence type="ECO:0000256" key="1">
    <source>
        <dbReference type="SAM" id="MobiDB-lite"/>
    </source>
</evidence>
<dbReference type="Gene3D" id="3.10.170.10">
    <property type="match status" value="1"/>
</dbReference>
<sequence>MLWGISVTKVPVIQNRVYLASAHEACGLGDRRMTDHRTYSVSCADFQYIAKAPRQWRRPTVHFNRPPSAIRLQVAVLQSVDRQLSIFTSLGRYVVHSTSLRSRHIYQGPSWSTVLLHPPYILRKIAASDLPRIRSQILEYYEKHRENKVSGLTESNPSRHISEHGGRSREIYDSHNSDDLPGTLVCTEGSEPVKDRNLNSAYDAFNRNSIDDKEFTLKASVYFNTFEDDFGFSNAFWDEDLQQVVLGDGNGKPSISSLTVWWYKEQTVEKANWTLGETIFTITVKADGIHIMKKYKDYETIPCSERILSPNI</sequence>
<dbReference type="EMBL" id="ML994621">
    <property type="protein sequence ID" value="KAF2189241.1"/>
    <property type="molecule type" value="Genomic_DNA"/>
</dbReference>
<feature type="compositionally biased region" description="Basic and acidic residues" evidence="1">
    <location>
        <begin position="160"/>
        <end position="175"/>
    </location>
</feature>
<dbReference type="OrthoDB" id="5332336at2759"/>
<keyword evidence="4" id="KW-1185">Reference proteome</keyword>
<evidence type="ECO:0000313" key="3">
    <source>
        <dbReference type="EMBL" id="KAF2189241.1"/>
    </source>
</evidence>
<dbReference type="InterPro" id="IPR013856">
    <property type="entry name" value="Peptidase_M4_domain"/>
</dbReference>
<feature type="compositionally biased region" description="Polar residues" evidence="1">
    <location>
        <begin position="150"/>
        <end position="159"/>
    </location>
</feature>
<proteinExistence type="predicted"/>
<protein>
    <recommendedName>
        <fullName evidence="2">Peptidase M4 domain-containing protein</fullName>
    </recommendedName>
</protein>
<name>A0A6A6EBL6_9PEZI</name>
<gene>
    <name evidence="3" type="ORF">K469DRAFT_747958</name>
</gene>
<dbReference type="PANTHER" id="PTHR43579:SF1">
    <property type="entry name" value="NEUTRAL METALLOPROTEINASE"/>
    <property type="match status" value="1"/>
</dbReference>
<dbReference type="SUPFAM" id="SSF55486">
    <property type="entry name" value="Metalloproteases ('zincins'), catalytic domain"/>
    <property type="match status" value="1"/>
</dbReference>
<evidence type="ECO:0000313" key="4">
    <source>
        <dbReference type="Proteomes" id="UP000800200"/>
    </source>
</evidence>
<accession>A0A6A6EBL6</accession>
<evidence type="ECO:0000259" key="2">
    <source>
        <dbReference type="Pfam" id="PF01447"/>
    </source>
</evidence>
<organism evidence="3 4">
    <name type="scientific">Zopfia rhizophila CBS 207.26</name>
    <dbReference type="NCBI Taxonomy" id="1314779"/>
    <lineage>
        <taxon>Eukaryota</taxon>
        <taxon>Fungi</taxon>
        <taxon>Dikarya</taxon>
        <taxon>Ascomycota</taxon>
        <taxon>Pezizomycotina</taxon>
        <taxon>Dothideomycetes</taxon>
        <taxon>Dothideomycetes incertae sedis</taxon>
        <taxon>Zopfiaceae</taxon>
        <taxon>Zopfia</taxon>
    </lineage>
</organism>
<dbReference type="PANTHER" id="PTHR43579">
    <property type="match status" value="1"/>
</dbReference>
<dbReference type="InterPro" id="IPR052759">
    <property type="entry name" value="Metalloprotease_M4"/>
</dbReference>
<reference evidence="3" key="1">
    <citation type="journal article" date="2020" name="Stud. Mycol.">
        <title>101 Dothideomycetes genomes: a test case for predicting lifestyles and emergence of pathogens.</title>
        <authorList>
            <person name="Haridas S."/>
            <person name="Albert R."/>
            <person name="Binder M."/>
            <person name="Bloem J."/>
            <person name="Labutti K."/>
            <person name="Salamov A."/>
            <person name="Andreopoulos B."/>
            <person name="Baker S."/>
            <person name="Barry K."/>
            <person name="Bills G."/>
            <person name="Bluhm B."/>
            <person name="Cannon C."/>
            <person name="Castanera R."/>
            <person name="Culley D."/>
            <person name="Daum C."/>
            <person name="Ezra D."/>
            <person name="Gonzalez J."/>
            <person name="Henrissat B."/>
            <person name="Kuo A."/>
            <person name="Liang C."/>
            <person name="Lipzen A."/>
            <person name="Lutzoni F."/>
            <person name="Magnuson J."/>
            <person name="Mondo S."/>
            <person name="Nolan M."/>
            <person name="Ohm R."/>
            <person name="Pangilinan J."/>
            <person name="Park H.-J."/>
            <person name="Ramirez L."/>
            <person name="Alfaro M."/>
            <person name="Sun H."/>
            <person name="Tritt A."/>
            <person name="Yoshinaga Y."/>
            <person name="Zwiers L.-H."/>
            <person name="Turgeon B."/>
            <person name="Goodwin S."/>
            <person name="Spatafora J."/>
            <person name="Crous P."/>
            <person name="Grigoriev I."/>
        </authorList>
    </citation>
    <scope>NUCLEOTIDE SEQUENCE</scope>
    <source>
        <strain evidence="3">CBS 207.26</strain>
    </source>
</reference>
<dbReference type="Proteomes" id="UP000800200">
    <property type="component" value="Unassembled WGS sequence"/>
</dbReference>
<feature type="region of interest" description="Disordered" evidence="1">
    <location>
        <begin position="148"/>
        <end position="175"/>
    </location>
</feature>
<dbReference type="AlphaFoldDB" id="A0A6A6EBL6"/>
<dbReference type="GO" id="GO:0004222">
    <property type="term" value="F:metalloendopeptidase activity"/>
    <property type="evidence" value="ECO:0007669"/>
    <property type="project" value="InterPro"/>
</dbReference>
<feature type="domain" description="Peptidase M4" evidence="2">
    <location>
        <begin position="203"/>
        <end position="254"/>
    </location>
</feature>
<dbReference type="Pfam" id="PF01447">
    <property type="entry name" value="Peptidase_M4"/>
    <property type="match status" value="1"/>
</dbReference>